<keyword evidence="2" id="KW-1185">Reference proteome</keyword>
<evidence type="ECO:0008006" key="3">
    <source>
        <dbReference type="Google" id="ProtNLM"/>
    </source>
</evidence>
<dbReference type="SUPFAM" id="SSF48113">
    <property type="entry name" value="Heme-dependent peroxidases"/>
    <property type="match status" value="1"/>
</dbReference>
<name>A0A858SWA4_9RHOB</name>
<dbReference type="EMBL" id="CP048788">
    <property type="protein sequence ID" value="QJF51146.1"/>
    <property type="molecule type" value="Genomic_DNA"/>
</dbReference>
<dbReference type="InterPro" id="IPR037120">
    <property type="entry name" value="Haem_peroxidase_sf_animal"/>
</dbReference>
<dbReference type="Proteomes" id="UP000503308">
    <property type="component" value="Chromosome"/>
</dbReference>
<dbReference type="RefSeq" id="WP_169640361.1">
    <property type="nucleotide sequence ID" value="NZ_CP048788.1"/>
</dbReference>
<protein>
    <recommendedName>
        <fullName evidence="3">Animal haem peroxidase</fullName>
    </recommendedName>
</protein>
<dbReference type="Gene3D" id="1.10.640.10">
    <property type="entry name" value="Haem peroxidase domain superfamily, animal type"/>
    <property type="match status" value="2"/>
</dbReference>
<gene>
    <name evidence="1" type="ORF">G3256_08230</name>
</gene>
<evidence type="ECO:0000313" key="2">
    <source>
        <dbReference type="Proteomes" id="UP000503308"/>
    </source>
</evidence>
<sequence>MSRRACAHMHGGGLKLVADAAGADDAGAFSATLFGNGRAALAEVPVGPGPRGLQADLENREGAGGRAEVAGYSRLAPQEEETRDGPLAALAGAMVSSVRPAWPAAEPALPSAYVYFAQFLGHDLSRSNVSDPGAPLNLNTAALDLDTVFPPETEHLQHMAGVYQQTGALVEQGVALGRTSRSSFDSFLDLPRDTDGRPLTPDGRSDANLFLAQLHVALLRYYIRLRRDGLPDPEQGLIDAVHQITLYDFLPRIIDAGTLADVMANGRRLVAPGIADPGHLLIPAEFAFAAYRFGHPMVRDRYTWSRTGPGPHFMPQLLAHTFNGTSLAMHDEGHRVLSFRWEADWRDSDAETAANVAAPITPVLYHEMGQLDPGHLSGQQEPANLAGLTLARGQSVGLTSAQGLWQAHPGIFGGTLLTPEEIASEQPAAIAAALTEGVAGDRLCDRTPLWFYTLREAQFFSGGARLGPLAGRIVAETLHAAICAARNGAVPAEGTLTLPDLLGASAALDAGPPP</sequence>
<dbReference type="GO" id="GO:0006979">
    <property type="term" value="P:response to oxidative stress"/>
    <property type="evidence" value="ECO:0007669"/>
    <property type="project" value="InterPro"/>
</dbReference>
<dbReference type="AlphaFoldDB" id="A0A858SWA4"/>
<evidence type="ECO:0000313" key="1">
    <source>
        <dbReference type="EMBL" id="QJF51146.1"/>
    </source>
</evidence>
<dbReference type="KEGG" id="rpon:G3256_08230"/>
<proteinExistence type="predicted"/>
<dbReference type="GO" id="GO:0004601">
    <property type="term" value="F:peroxidase activity"/>
    <property type="evidence" value="ECO:0007669"/>
    <property type="project" value="InterPro"/>
</dbReference>
<accession>A0A858SWA4</accession>
<organism evidence="1 2">
    <name type="scientific">Roseobacter ponti</name>
    <dbReference type="NCBI Taxonomy" id="1891787"/>
    <lineage>
        <taxon>Bacteria</taxon>
        <taxon>Pseudomonadati</taxon>
        <taxon>Pseudomonadota</taxon>
        <taxon>Alphaproteobacteria</taxon>
        <taxon>Rhodobacterales</taxon>
        <taxon>Roseobacteraceae</taxon>
        <taxon>Roseobacter</taxon>
    </lineage>
</organism>
<reference evidence="1 2" key="1">
    <citation type="submission" date="2020-02" db="EMBL/GenBank/DDBJ databases">
        <title>Genome sequence of Roseobacter ponti.</title>
        <authorList>
            <person name="Hollensteiner J."/>
            <person name="Schneider D."/>
            <person name="Poehlein A."/>
            <person name="Daniel R."/>
        </authorList>
    </citation>
    <scope>NUCLEOTIDE SEQUENCE [LARGE SCALE GENOMIC DNA]</scope>
    <source>
        <strain evidence="1 2">DSM 106830</strain>
    </source>
</reference>
<dbReference type="InterPro" id="IPR010255">
    <property type="entry name" value="Haem_peroxidase_sf"/>
</dbReference>
<dbReference type="GO" id="GO:0020037">
    <property type="term" value="F:heme binding"/>
    <property type="evidence" value="ECO:0007669"/>
    <property type="project" value="InterPro"/>
</dbReference>